<dbReference type="Pfam" id="PF01408">
    <property type="entry name" value="GFO_IDH_MocA"/>
    <property type="match status" value="1"/>
</dbReference>
<evidence type="ECO:0000259" key="4">
    <source>
        <dbReference type="Pfam" id="PF02894"/>
    </source>
</evidence>
<dbReference type="InterPro" id="IPR051317">
    <property type="entry name" value="Gfo/Idh/MocA_oxidoreduct"/>
</dbReference>
<dbReference type="PANTHER" id="PTHR43708">
    <property type="entry name" value="CONSERVED EXPRESSED OXIDOREDUCTASE (EUROFUNG)"/>
    <property type="match status" value="1"/>
</dbReference>
<dbReference type="SUPFAM" id="SSF51735">
    <property type="entry name" value="NAD(P)-binding Rossmann-fold domains"/>
    <property type="match status" value="1"/>
</dbReference>
<name>A0A0V8GEV7_9BACL</name>
<feature type="domain" description="Gfo/Idh/MocA-like oxidoreductase C-terminal" evidence="4">
    <location>
        <begin position="132"/>
        <end position="321"/>
    </location>
</feature>
<evidence type="ECO:0000313" key="6">
    <source>
        <dbReference type="Proteomes" id="UP000053797"/>
    </source>
</evidence>
<proteinExistence type="inferred from homology"/>
<dbReference type="Gene3D" id="3.40.50.720">
    <property type="entry name" value="NAD(P)-binding Rossmann-like Domain"/>
    <property type="match status" value="1"/>
</dbReference>
<dbReference type="InterPro" id="IPR000683">
    <property type="entry name" value="Gfo/Idh/MocA-like_OxRdtase_N"/>
</dbReference>
<feature type="domain" description="Gfo/Idh/MocA-like oxidoreductase N-terminal" evidence="3">
    <location>
        <begin position="2"/>
        <end position="118"/>
    </location>
</feature>
<evidence type="ECO:0000256" key="2">
    <source>
        <dbReference type="ARBA" id="ARBA00023002"/>
    </source>
</evidence>
<dbReference type="OrthoDB" id="9815825at2"/>
<sequence>MIRTALVGFGIAGEHLHAPYLHAPDYQLVAVQSSRPEAVAAYDATLPVYSTLEALLAKEQIDLVVIATANERHYPLARLALLSGCDVLVEKPFTVTLEEAETLTELARVHDQLLTVYHNRRYTKDFRTLMTLLESGRLGTIQTFEAHYDRYRPDVEDRWREQDVPGAGLLYDLGSHLIDQALVAFNAVPDRVFCDQTIQRQGGIVDDYTHLILAFGTRRAILHIGSIVPAVGPSLMVHGTKASYFVDEVDTKRATYQLAEANGPLEDFPFVSGQFGDYYTDLAPAIRQRTTPPVSPKQAELVMKIIDRAQKSAKSGTWIEVD</sequence>
<dbReference type="InterPro" id="IPR004104">
    <property type="entry name" value="Gfo/Idh/MocA-like_OxRdtase_C"/>
</dbReference>
<dbReference type="EMBL" id="LNQL01000003">
    <property type="protein sequence ID" value="KSU48721.1"/>
    <property type="molecule type" value="Genomic_DNA"/>
</dbReference>
<reference evidence="5 6" key="1">
    <citation type="journal article" date="2015" name="Int. J. Syst. Evol. Microbiol.">
        <title>Exiguobacterium enclense sp. nov., isolated from sediment.</title>
        <authorList>
            <person name="Dastager S.G."/>
            <person name="Mawlankar R."/>
            <person name="Sonalkar V.V."/>
            <person name="Thorat M.N."/>
            <person name="Mual P."/>
            <person name="Verma A."/>
            <person name="Krishnamurthi S."/>
            <person name="Tang S.K."/>
            <person name="Li W.J."/>
        </authorList>
    </citation>
    <scope>NUCLEOTIDE SEQUENCE [LARGE SCALE GENOMIC DNA]</scope>
    <source>
        <strain evidence="5 6">NIO-1109</strain>
    </source>
</reference>
<dbReference type="GO" id="GO:0000166">
    <property type="term" value="F:nucleotide binding"/>
    <property type="evidence" value="ECO:0007669"/>
    <property type="project" value="InterPro"/>
</dbReference>
<comment type="similarity">
    <text evidence="1">Belongs to the Gfo/Idh/MocA family.</text>
</comment>
<organism evidence="5 6">
    <name type="scientific">Exiguobacterium indicum</name>
    <dbReference type="NCBI Taxonomy" id="296995"/>
    <lineage>
        <taxon>Bacteria</taxon>
        <taxon>Bacillati</taxon>
        <taxon>Bacillota</taxon>
        <taxon>Bacilli</taxon>
        <taxon>Bacillales</taxon>
        <taxon>Bacillales Family XII. Incertae Sedis</taxon>
        <taxon>Exiguobacterium</taxon>
    </lineage>
</organism>
<protein>
    <submittedName>
        <fullName evidence="5">Oxidoreductase</fullName>
    </submittedName>
</protein>
<dbReference type="SUPFAM" id="SSF55347">
    <property type="entry name" value="Glyceraldehyde-3-phosphate dehydrogenase-like, C-terminal domain"/>
    <property type="match status" value="1"/>
</dbReference>
<dbReference type="PANTHER" id="PTHR43708:SF5">
    <property type="entry name" value="CONSERVED EXPRESSED OXIDOREDUCTASE (EUROFUNG)-RELATED"/>
    <property type="match status" value="1"/>
</dbReference>
<dbReference type="GO" id="GO:0016491">
    <property type="term" value="F:oxidoreductase activity"/>
    <property type="evidence" value="ECO:0007669"/>
    <property type="project" value="UniProtKB-KW"/>
</dbReference>
<dbReference type="Pfam" id="PF02894">
    <property type="entry name" value="GFO_IDH_MocA_C"/>
    <property type="match status" value="1"/>
</dbReference>
<evidence type="ECO:0000313" key="5">
    <source>
        <dbReference type="EMBL" id="KSU48721.1"/>
    </source>
</evidence>
<accession>A0A0V8GEV7</accession>
<dbReference type="Proteomes" id="UP000053797">
    <property type="component" value="Unassembled WGS sequence"/>
</dbReference>
<dbReference type="AlphaFoldDB" id="A0A0V8GEV7"/>
<dbReference type="Gene3D" id="3.30.360.10">
    <property type="entry name" value="Dihydrodipicolinate Reductase, domain 2"/>
    <property type="match status" value="1"/>
</dbReference>
<evidence type="ECO:0000259" key="3">
    <source>
        <dbReference type="Pfam" id="PF01408"/>
    </source>
</evidence>
<dbReference type="RefSeq" id="WP_058265457.1">
    <property type="nucleotide sequence ID" value="NZ_FMYN01000003.1"/>
</dbReference>
<dbReference type="InterPro" id="IPR036291">
    <property type="entry name" value="NAD(P)-bd_dom_sf"/>
</dbReference>
<comment type="caution">
    <text evidence="5">The sequence shown here is derived from an EMBL/GenBank/DDBJ whole genome shotgun (WGS) entry which is preliminary data.</text>
</comment>
<evidence type="ECO:0000256" key="1">
    <source>
        <dbReference type="ARBA" id="ARBA00010928"/>
    </source>
</evidence>
<keyword evidence="2" id="KW-0560">Oxidoreductase</keyword>
<gene>
    <name evidence="5" type="ORF">AS033_10345</name>
</gene>